<protein>
    <recommendedName>
        <fullName evidence="3">OsmC family peroxiredoxin</fullName>
    </recommendedName>
</protein>
<keyword evidence="2" id="KW-1185">Reference proteome</keyword>
<gene>
    <name evidence="1" type="ORF">OOT00_03235</name>
</gene>
<proteinExistence type="predicted"/>
<reference evidence="1 2" key="1">
    <citation type="submission" date="2022-11" db="EMBL/GenBank/DDBJ databases">
        <title>Desulfobotulus tamanensis H1 sp. nov. - anaerobic, alkaliphilic, sulphate reducing bacterium isolated from terrestrial mud volcano.</title>
        <authorList>
            <person name="Frolova A."/>
            <person name="Merkel A.Y."/>
            <person name="Slobodkin A.I."/>
        </authorList>
    </citation>
    <scope>NUCLEOTIDE SEQUENCE [LARGE SCALE GENOMIC DNA]</scope>
    <source>
        <strain evidence="1 2">H1</strain>
    </source>
</reference>
<organism evidence="1 2">
    <name type="scientific">Desulfobotulus pelophilus</name>
    <dbReference type="NCBI Taxonomy" id="2823377"/>
    <lineage>
        <taxon>Bacteria</taxon>
        <taxon>Pseudomonadati</taxon>
        <taxon>Thermodesulfobacteriota</taxon>
        <taxon>Desulfobacteria</taxon>
        <taxon>Desulfobacterales</taxon>
        <taxon>Desulfobacteraceae</taxon>
        <taxon>Desulfobotulus</taxon>
    </lineage>
</organism>
<evidence type="ECO:0000313" key="1">
    <source>
        <dbReference type="EMBL" id="MCW7752995.1"/>
    </source>
</evidence>
<dbReference type="Proteomes" id="UP001209681">
    <property type="component" value="Unassembled WGS sequence"/>
</dbReference>
<sequence>MSAKPFQVWHKKQIALLWPLPGVATLECMSVTVVGKLAMAAGLDPLMAEDALQIAMSEYFDGVVEKRGCFFAPRICLLLKLHAVSAYKFSSLILVTIRVSPSVSLQDTVKKLKRFIVKNWLPPIRIESSSKSVSIHY</sequence>
<name>A0ABT3N6A3_9BACT</name>
<accession>A0ABT3N6A3</accession>
<evidence type="ECO:0008006" key="3">
    <source>
        <dbReference type="Google" id="ProtNLM"/>
    </source>
</evidence>
<dbReference type="EMBL" id="JAPFPW010000002">
    <property type="protein sequence ID" value="MCW7752995.1"/>
    <property type="molecule type" value="Genomic_DNA"/>
</dbReference>
<evidence type="ECO:0000313" key="2">
    <source>
        <dbReference type="Proteomes" id="UP001209681"/>
    </source>
</evidence>
<comment type="caution">
    <text evidence="1">The sequence shown here is derived from an EMBL/GenBank/DDBJ whole genome shotgun (WGS) entry which is preliminary data.</text>
</comment>
<dbReference type="RefSeq" id="WP_265423852.1">
    <property type="nucleotide sequence ID" value="NZ_JAPFPW010000002.1"/>
</dbReference>